<evidence type="ECO:0000313" key="1">
    <source>
        <dbReference type="EMBL" id="PIO30151.1"/>
    </source>
</evidence>
<keyword evidence="2" id="KW-1185">Reference proteome</keyword>
<proteinExistence type="predicted"/>
<organism evidence="1 2">
    <name type="scientific">Aquarana catesbeiana</name>
    <name type="common">American bullfrog</name>
    <name type="synonym">Rana catesbeiana</name>
    <dbReference type="NCBI Taxonomy" id="8400"/>
    <lineage>
        <taxon>Eukaryota</taxon>
        <taxon>Metazoa</taxon>
        <taxon>Chordata</taxon>
        <taxon>Craniata</taxon>
        <taxon>Vertebrata</taxon>
        <taxon>Euteleostomi</taxon>
        <taxon>Amphibia</taxon>
        <taxon>Batrachia</taxon>
        <taxon>Anura</taxon>
        <taxon>Neobatrachia</taxon>
        <taxon>Ranoidea</taxon>
        <taxon>Ranidae</taxon>
        <taxon>Aquarana</taxon>
    </lineage>
</organism>
<dbReference type="AlphaFoldDB" id="A0A2G9RSE2"/>
<reference evidence="2" key="1">
    <citation type="journal article" date="2017" name="Nat. Commun.">
        <title>The North American bullfrog draft genome provides insight into hormonal regulation of long noncoding RNA.</title>
        <authorList>
            <person name="Hammond S.A."/>
            <person name="Warren R.L."/>
            <person name="Vandervalk B.P."/>
            <person name="Kucuk E."/>
            <person name="Khan H."/>
            <person name="Gibb E.A."/>
            <person name="Pandoh P."/>
            <person name="Kirk H."/>
            <person name="Zhao Y."/>
            <person name="Jones M."/>
            <person name="Mungall A.J."/>
            <person name="Coope R."/>
            <person name="Pleasance S."/>
            <person name="Moore R.A."/>
            <person name="Holt R.A."/>
            <person name="Round J.M."/>
            <person name="Ohora S."/>
            <person name="Walle B.V."/>
            <person name="Veldhoen N."/>
            <person name="Helbing C.C."/>
            <person name="Birol I."/>
        </authorList>
    </citation>
    <scope>NUCLEOTIDE SEQUENCE [LARGE SCALE GENOMIC DNA]</scope>
</reference>
<evidence type="ECO:0000313" key="2">
    <source>
        <dbReference type="Proteomes" id="UP000228934"/>
    </source>
</evidence>
<gene>
    <name evidence="1" type="ORF">AB205_0050850</name>
</gene>
<dbReference type="EMBL" id="KV932328">
    <property type="protein sequence ID" value="PIO30151.1"/>
    <property type="molecule type" value="Genomic_DNA"/>
</dbReference>
<accession>A0A2G9RSE2</accession>
<name>A0A2G9RSE2_AQUCT</name>
<sequence>MRCTANHHAAAQSRIHVHLLDSRRHLFTPCLRVNLGLHLFQPARITLHQPASHLTPLIQAACPALLPPIITFPSPFPTLGPLEPQIAEIAEQLTGGRATNQQWVALDWTTCLWLHPQRTVGAK</sequence>
<dbReference type="Proteomes" id="UP000228934">
    <property type="component" value="Unassembled WGS sequence"/>
</dbReference>
<protein>
    <submittedName>
        <fullName evidence="1">Uncharacterized protein</fullName>
    </submittedName>
</protein>